<evidence type="ECO:0000259" key="8">
    <source>
        <dbReference type="PROSITE" id="PS51821"/>
    </source>
</evidence>
<dbReference type="PANTHER" id="PTHR33572">
    <property type="entry name" value="SPORE DEVELOPMENT REGULATOR VOSA"/>
    <property type="match status" value="1"/>
</dbReference>
<keyword evidence="5" id="KW-0539">Nucleus</keyword>
<evidence type="ECO:0000256" key="1">
    <source>
        <dbReference type="ARBA" id="ARBA00004123"/>
    </source>
</evidence>
<keyword evidence="10" id="KW-1185">Reference proteome</keyword>
<dbReference type="GO" id="GO:0030435">
    <property type="term" value="P:sporulation resulting in formation of a cellular spore"/>
    <property type="evidence" value="ECO:0007669"/>
    <property type="project" value="UniProtKB-KW"/>
</dbReference>
<name>A0A642V9D8_9ASCO</name>
<keyword evidence="3" id="KW-0805">Transcription regulation</keyword>
<evidence type="ECO:0000256" key="7">
    <source>
        <dbReference type="SAM" id="MobiDB-lite"/>
    </source>
</evidence>
<dbReference type="Gene3D" id="2.60.40.3960">
    <property type="entry name" value="Velvet domain"/>
    <property type="match status" value="1"/>
</dbReference>
<dbReference type="InterPro" id="IPR037525">
    <property type="entry name" value="Velvet_dom"/>
</dbReference>
<dbReference type="InterPro" id="IPR038491">
    <property type="entry name" value="Velvet_dom_sf"/>
</dbReference>
<feature type="region of interest" description="Disordered" evidence="7">
    <location>
        <begin position="1"/>
        <end position="22"/>
    </location>
</feature>
<proteinExistence type="inferred from homology"/>
<dbReference type="VEuPathDB" id="FungiDB:TRICI_001920"/>
<evidence type="ECO:0000313" key="10">
    <source>
        <dbReference type="Proteomes" id="UP000761534"/>
    </source>
</evidence>
<sequence>MQAVSYSYPPPAAMDHAPQQQQPVRPRVALDVVQHPVRARMCGFGDKDRRQISPPPCVRLRMYDPMSGLELRDVANLDVSTFGLTVELWSADETTNMSLVLPSGQIHNPADEVDASHASIVPTKNLIGSVVATAFKLHDLNDEQGIWFIMQDLSVRTEGEYKLKFSFFNLSDAFTSNGTAPILCSAFSQPFRSYSPKKFPGVIDSTELSKCFASQGIRIPIRRDNNKNSRKRSVSAMNQ</sequence>
<dbReference type="Pfam" id="PF11754">
    <property type="entry name" value="Velvet"/>
    <property type="match status" value="2"/>
</dbReference>
<dbReference type="InterPro" id="IPR021740">
    <property type="entry name" value="Velvet"/>
</dbReference>
<evidence type="ECO:0000256" key="3">
    <source>
        <dbReference type="ARBA" id="ARBA00023015"/>
    </source>
</evidence>
<dbReference type="EMBL" id="SWFS01000131">
    <property type="protein sequence ID" value="KAA8915906.1"/>
    <property type="molecule type" value="Genomic_DNA"/>
</dbReference>
<evidence type="ECO:0000256" key="6">
    <source>
        <dbReference type="ARBA" id="ARBA00038045"/>
    </source>
</evidence>
<feature type="domain" description="Velvet" evidence="8">
    <location>
        <begin position="23"/>
        <end position="222"/>
    </location>
</feature>
<comment type="subcellular location">
    <subcellularLocation>
        <location evidence="1">Nucleus</location>
    </subcellularLocation>
</comment>
<accession>A0A642V9D8</accession>
<dbReference type="Proteomes" id="UP000761534">
    <property type="component" value="Unassembled WGS sequence"/>
</dbReference>
<evidence type="ECO:0000256" key="4">
    <source>
        <dbReference type="ARBA" id="ARBA00023163"/>
    </source>
</evidence>
<protein>
    <recommendedName>
        <fullName evidence="8">Velvet domain-containing protein</fullName>
    </recommendedName>
</protein>
<keyword evidence="4" id="KW-0804">Transcription</keyword>
<dbReference type="PANTHER" id="PTHR33572:SF3">
    <property type="entry name" value="VELVET COMPLEX SUBUNIT B"/>
    <property type="match status" value="1"/>
</dbReference>
<dbReference type="PROSITE" id="PS51821">
    <property type="entry name" value="VELVET"/>
    <property type="match status" value="1"/>
</dbReference>
<evidence type="ECO:0000256" key="5">
    <source>
        <dbReference type="ARBA" id="ARBA00023242"/>
    </source>
</evidence>
<dbReference type="GO" id="GO:0005634">
    <property type="term" value="C:nucleus"/>
    <property type="evidence" value="ECO:0007669"/>
    <property type="project" value="UniProtKB-SubCell"/>
</dbReference>
<evidence type="ECO:0000313" key="9">
    <source>
        <dbReference type="EMBL" id="KAA8915906.1"/>
    </source>
</evidence>
<dbReference type="AlphaFoldDB" id="A0A642V9D8"/>
<dbReference type="OrthoDB" id="1746739at2759"/>
<reference evidence="9" key="1">
    <citation type="journal article" date="2019" name="G3 (Bethesda)">
        <title>Genome Assemblies of Two Rare Opportunistic Yeast Pathogens: Diutina rugosa (syn. Candida rugosa) and Trichomonascus ciferrii (syn. Candida ciferrii).</title>
        <authorList>
            <person name="Mixao V."/>
            <person name="Saus E."/>
            <person name="Hansen A.P."/>
            <person name="Lass-Florl C."/>
            <person name="Gabaldon T."/>
        </authorList>
    </citation>
    <scope>NUCLEOTIDE SEQUENCE</scope>
    <source>
        <strain evidence="9">CBS 4856</strain>
    </source>
</reference>
<evidence type="ECO:0000256" key="2">
    <source>
        <dbReference type="ARBA" id="ARBA00022969"/>
    </source>
</evidence>
<comment type="caution">
    <text evidence="9">The sequence shown here is derived from an EMBL/GenBank/DDBJ whole genome shotgun (WGS) entry which is preliminary data.</text>
</comment>
<organism evidence="9 10">
    <name type="scientific">Trichomonascus ciferrii</name>
    <dbReference type="NCBI Taxonomy" id="44093"/>
    <lineage>
        <taxon>Eukaryota</taxon>
        <taxon>Fungi</taxon>
        <taxon>Dikarya</taxon>
        <taxon>Ascomycota</taxon>
        <taxon>Saccharomycotina</taxon>
        <taxon>Dipodascomycetes</taxon>
        <taxon>Dipodascales</taxon>
        <taxon>Trichomonascaceae</taxon>
        <taxon>Trichomonascus</taxon>
        <taxon>Trichomonascus ciferrii complex</taxon>
    </lineage>
</organism>
<gene>
    <name evidence="9" type="ORF">TRICI_001920</name>
</gene>
<keyword evidence="2" id="KW-0749">Sporulation</keyword>
<comment type="similarity">
    <text evidence="6">Belongs to the velvet family. VelB subfamily.</text>
</comment>